<keyword evidence="5" id="KW-0325">Glycoprotein</keyword>
<evidence type="ECO:0000256" key="6">
    <source>
        <dbReference type="ARBA" id="ARBA00034311"/>
    </source>
</evidence>
<dbReference type="InterPro" id="IPR052282">
    <property type="entry name" value="Starch-active_LPMO"/>
</dbReference>
<name>A0A9W4T3E9_9GLOM</name>
<comment type="cofactor">
    <cofactor evidence="1">
        <name>Cu(2+)</name>
        <dbReference type="ChEBI" id="CHEBI:29036"/>
    </cofactor>
</comment>
<dbReference type="PANTHER" id="PTHR36575:SF2">
    <property type="entry name" value="CHITIN-BINDING TYPE-4 DOMAIN-CONTAINING PROTEIN-RELATED"/>
    <property type="match status" value="1"/>
</dbReference>
<dbReference type="AlphaFoldDB" id="A0A9W4T3E9"/>
<keyword evidence="2" id="KW-0479">Metal-binding</keyword>
<dbReference type="Pfam" id="PF03067">
    <property type="entry name" value="LPMO_10"/>
    <property type="match status" value="1"/>
</dbReference>
<dbReference type="OrthoDB" id="2342176at2759"/>
<comment type="caution">
    <text evidence="9">The sequence shown here is derived from an EMBL/GenBank/DDBJ whole genome shotgun (WGS) entry which is preliminary data.</text>
</comment>
<evidence type="ECO:0000256" key="5">
    <source>
        <dbReference type="ARBA" id="ARBA00023180"/>
    </source>
</evidence>
<keyword evidence="7" id="KW-0732">Signal</keyword>
<accession>A0A9W4T3E9</accession>
<evidence type="ECO:0000259" key="8">
    <source>
        <dbReference type="Pfam" id="PF03067"/>
    </source>
</evidence>
<protein>
    <submittedName>
        <fullName evidence="9">5719_t:CDS:1</fullName>
    </submittedName>
</protein>
<evidence type="ECO:0000313" key="10">
    <source>
        <dbReference type="Proteomes" id="UP001153678"/>
    </source>
</evidence>
<gene>
    <name evidence="9" type="ORF">FWILDA_LOCUS15009</name>
</gene>
<keyword evidence="10" id="KW-1185">Reference proteome</keyword>
<feature type="domain" description="Chitin-binding type-4" evidence="8">
    <location>
        <begin position="58"/>
        <end position="148"/>
    </location>
</feature>
<evidence type="ECO:0000256" key="3">
    <source>
        <dbReference type="ARBA" id="ARBA00023008"/>
    </source>
</evidence>
<sequence>MNTFFAIILLFAITVAGQGHMISPLIRIPQGDVENNLSITRSPTSSYPCGSGQNIGRIQTHYTSGQSINVEWEIGVAHEGECFLDLSTNGHDSDFKTIGSIPNCADKIGENFQTSIQLPTEITCDHCTLRFRWLAKLTGETYLNCADVSISNPEILLNLQKTNRKRCRSCVTKVNGDVKIFHSYSQLPINISTNKYQETDLVRNPEVQNPD</sequence>
<feature type="non-terminal residue" evidence="9">
    <location>
        <position position="1"/>
    </location>
</feature>
<keyword evidence="3" id="KW-0186">Copper</keyword>
<dbReference type="InterPro" id="IPR004302">
    <property type="entry name" value="Cellulose/chitin-bd_N"/>
</dbReference>
<feature type="signal peptide" evidence="7">
    <location>
        <begin position="1"/>
        <end position="19"/>
    </location>
</feature>
<evidence type="ECO:0000256" key="1">
    <source>
        <dbReference type="ARBA" id="ARBA00001973"/>
    </source>
</evidence>
<comment type="similarity">
    <text evidence="6">Belongs to the polysaccharide monooxygenase AA13 family.</text>
</comment>
<evidence type="ECO:0000256" key="2">
    <source>
        <dbReference type="ARBA" id="ARBA00022723"/>
    </source>
</evidence>
<dbReference type="Gene3D" id="2.70.50.70">
    <property type="match status" value="1"/>
</dbReference>
<evidence type="ECO:0000313" key="9">
    <source>
        <dbReference type="EMBL" id="CAI2191311.1"/>
    </source>
</evidence>
<dbReference type="GO" id="GO:0046872">
    <property type="term" value="F:metal ion binding"/>
    <property type="evidence" value="ECO:0007669"/>
    <property type="project" value="UniProtKB-KW"/>
</dbReference>
<keyword evidence="4" id="KW-1015">Disulfide bond</keyword>
<evidence type="ECO:0000256" key="7">
    <source>
        <dbReference type="SAM" id="SignalP"/>
    </source>
</evidence>
<reference evidence="9" key="1">
    <citation type="submission" date="2022-08" db="EMBL/GenBank/DDBJ databases">
        <authorList>
            <person name="Kallberg Y."/>
            <person name="Tangrot J."/>
            <person name="Rosling A."/>
        </authorList>
    </citation>
    <scope>NUCLEOTIDE SEQUENCE</scope>
    <source>
        <strain evidence="9">Wild A</strain>
    </source>
</reference>
<proteinExistence type="inferred from homology"/>
<dbReference type="Proteomes" id="UP001153678">
    <property type="component" value="Unassembled WGS sequence"/>
</dbReference>
<evidence type="ECO:0000256" key="4">
    <source>
        <dbReference type="ARBA" id="ARBA00023157"/>
    </source>
</evidence>
<feature type="chain" id="PRO_5040934323" evidence="7">
    <location>
        <begin position="20"/>
        <end position="211"/>
    </location>
</feature>
<organism evidence="9 10">
    <name type="scientific">Funneliformis geosporum</name>
    <dbReference type="NCBI Taxonomy" id="1117311"/>
    <lineage>
        <taxon>Eukaryota</taxon>
        <taxon>Fungi</taxon>
        <taxon>Fungi incertae sedis</taxon>
        <taxon>Mucoromycota</taxon>
        <taxon>Glomeromycotina</taxon>
        <taxon>Glomeromycetes</taxon>
        <taxon>Glomerales</taxon>
        <taxon>Glomeraceae</taxon>
        <taxon>Funneliformis</taxon>
    </lineage>
</organism>
<dbReference type="PANTHER" id="PTHR36575">
    <property type="entry name" value="BINDING PROTEIN, PUTATIVE (AFU_ORTHOLOGUE AFUA_1G14430)-RELATED"/>
    <property type="match status" value="1"/>
</dbReference>
<dbReference type="EMBL" id="CAMKVN010007293">
    <property type="protein sequence ID" value="CAI2191311.1"/>
    <property type="molecule type" value="Genomic_DNA"/>
</dbReference>